<keyword evidence="10 12" id="KW-0630">Potassium</keyword>
<dbReference type="EC" id="2.7.1.15" evidence="2 12"/>
<evidence type="ECO:0000256" key="6">
    <source>
        <dbReference type="ARBA" id="ARBA00022741"/>
    </source>
</evidence>
<sequence>MKGKILIAGSLNMDIVINMTRMPVIGETVLGKELANVPGGKGANQACAAGKLGGDAVMLGCIGRDSFGGVLQKSLADSGVDSSRLRQTGSCTGTASIYVDGNGDNSIVVVPGANHDCGVEYLKEMDDAFQECSYILLQMEIPPEAVYYAVRRGRELGKTVILNPAPAPEEIPREILEKVDYLTPNETELAKLSGLEGTDVKSIEAGARRLIEMGARHVIVTMGDQGCFLAGDGKTKVFPARKVESVDTTAAGDCFNGAFVTALAEGMNVEESIRLANAASSIAVTRKGAQSSLPTREEVDAVQKACREVS</sequence>
<dbReference type="OrthoDB" id="9775849at2"/>
<feature type="binding site" evidence="12">
    <location>
        <begin position="40"/>
        <end position="44"/>
    </location>
    <ligand>
        <name>substrate</name>
    </ligand>
</feature>
<dbReference type="EMBL" id="ADLN01000092">
    <property type="protein sequence ID" value="EHI58618.1"/>
    <property type="molecule type" value="Genomic_DNA"/>
</dbReference>
<dbReference type="InterPro" id="IPR002139">
    <property type="entry name" value="Ribo/fructo_kinase"/>
</dbReference>
<evidence type="ECO:0000256" key="10">
    <source>
        <dbReference type="ARBA" id="ARBA00022958"/>
    </source>
</evidence>
<dbReference type="CDD" id="cd01174">
    <property type="entry name" value="ribokinase"/>
    <property type="match status" value="1"/>
</dbReference>
<dbReference type="PATRIC" id="fig|742737.3.peg.3290"/>
<gene>
    <name evidence="12" type="primary">rbsK</name>
    <name evidence="14" type="ORF">HMPREF9473_03311</name>
</gene>
<dbReference type="Proteomes" id="UP000005384">
    <property type="component" value="Unassembled WGS sequence"/>
</dbReference>
<dbReference type="PRINTS" id="PR00990">
    <property type="entry name" value="RIBOKINASE"/>
</dbReference>
<comment type="similarity">
    <text evidence="12">Belongs to the carbohydrate kinase PfkB family. Ribokinase subfamily.</text>
</comment>
<reference evidence="14 15" key="1">
    <citation type="submission" date="2011-08" db="EMBL/GenBank/DDBJ databases">
        <title>The Genome Sequence of Clostridium hathewayi WAL-18680.</title>
        <authorList>
            <consortium name="The Broad Institute Genome Sequencing Platform"/>
            <person name="Earl A."/>
            <person name="Ward D."/>
            <person name="Feldgarden M."/>
            <person name="Gevers D."/>
            <person name="Finegold S.M."/>
            <person name="Summanen P.H."/>
            <person name="Molitoris D.R."/>
            <person name="Song M."/>
            <person name="Daigneault M."/>
            <person name="Allen-Vercoe E."/>
            <person name="Young S.K."/>
            <person name="Zeng Q."/>
            <person name="Gargeya S."/>
            <person name="Fitzgerald M."/>
            <person name="Haas B."/>
            <person name="Abouelleil A."/>
            <person name="Alvarado L."/>
            <person name="Arachchi H.M."/>
            <person name="Berlin A."/>
            <person name="Brown A."/>
            <person name="Chapman S.B."/>
            <person name="Chen Z."/>
            <person name="Dunbar C."/>
            <person name="Freedman E."/>
            <person name="Gearin G."/>
            <person name="Gellesch M."/>
            <person name="Goldberg J."/>
            <person name="Griggs A."/>
            <person name="Gujja S."/>
            <person name="Heiman D."/>
            <person name="Howarth C."/>
            <person name="Larson L."/>
            <person name="Lui A."/>
            <person name="MacDonald P.J.P."/>
            <person name="Montmayeur A."/>
            <person name="Murphy C."/>
            <person name="Neiman D."/>
            <person name="Pearson M."/>
            <person name="Priest M."/>
            <person name="Roberts A."/>
            <person name="Saif S."/>
            <person name="Shea T."/>
            <person name="Shenoy N."/>
            <person name="Sisk P."/>
            <person name="Stolte C."/>
            <person name="Sykes S."/>
            <person name="Wortman J."/>
            <person name="Nusbaum C."/>
            <person name="Birren B."/>
        </authorList>
    </citation>
    <scope>NUCLEOTIDE SEQUENCE [LARGE SCALE GENOMIC DNA]</scope>
    <source>
        <strain evidence="14 15">WAL-18680</strain>
    </source>
</reference>
<feature type="binding site" evidence="12">
    <location>
        <position position="140"/>
    </location>
    <ligand>
        <name>substrate</name>
    </ligand>
</feature>
<dbReference type="HOGENOM" id="CLU_027634_2_0_9"/>
<dbReference type="AlphaFoldDB" id="G5III3"/>
<feature type="binding site" evidence="12">
    <location>
        <begin position="252"/>
        <end position="253"/>
    </location>
    <ligand>
        <name>ATP</name>
        <dbReference type="ChEBI" id="CHEBI:30616"/>
    </ligand>
</feature>
<evidence type="ECO:0000259" key="13">
    <source>
        <dbReference type="Pfam" id="PF00294"/>
    </source>
</evidence>
<evidence type="ECO:0000256" key="3">
    <source>
        <dbReference type="ARBA" id="ARBA00016943"/>
    </source>
</evidence>
<dbReference type="GO" id="GO:0005829">
    <property type="term" value="C:cytosol"/>
    <property type="evidence" value="ECO:0007669"/>
    <property type="project" value="TreeGrafter"/>
</dbReference>
<feature type="binding site" evidence="12">
    <location>
        <position position="247"/>
    </location>
    <ligand>
        <name>K(+)</name>
        <dbReference type="ChEBI" id="CHEBI:29103"/>
    </ligand>
</feature>
<evidence type="ECO:0000256" key="8">
    <source>
        <dbReference type="ARBA" id="ARBA00022840"/>
    </source>
</evidence>
<dbReference type="InterPro" id="IPR002173">
    <property type="entry name" value="Carboh/pur_kinase_PfkB_CS"/>
</dbReference>
<comment type="pathway">
    <text evidence="12">Carbohydrate metabolism; D-ribose degradation; D-ribose 5-phosphate from beta-D-ribopyranose: step 2/2.</text>
</comment>
<keyword evidence="12" id="KW-0963">Cytoplasm</keyword>
<evidence type="ECO:0000313" key="15">
    <source>
        <dbReference type="Proteomes" id="UP000005384"/>
    </source>
</evidence>
<keyword evidence="7 12" id="KW-0418">Kinase</keyword>
<comment type="caution">
    <text evidence="14">The sequence shown here is derived from an EMBL/GenBank/DDBJ whole genome shotgun (WGS) entry which is preliminary data.</text>
</comment>
<dbReference type="PROSITE" id="PS00584">
    <property type="entry name" value="PFKB_KINASES_2"/>
    <property type="match status" value="1"/>
</dbReference>
<comment type="cofactor">
    <cofactor evidence="12">
        <name>Mg(2+)</name>
        <dbReference type="ChEBI" id="CHEBI:18420"/>
    </cofactor>
    <text evidence="12">Requires a divalent cation, most likely magnesium in vivo, as an electrophilic catalyst to aid phosphoryl group transfer. It is the chelate of the metal and the nucleotide that is the actual substrate.</text>
</comment>
<evidence type="ECO:0000256" key="2">
    <source>
        <dbReference type="ARBA" id="ARBA00012035"/>
    </source>
</evidence>
<feature type="binding site" evidence="12">
    <location>
        <position position="277"/>
    </location>
    <ligand>
        <name>ATP</name>
        <dbReference type="ChEBI" id="CHEBI:30616"/>
    </ligand>
</feature>
<protein>
    <recommendedName>
        <fullName evidence="3 12">Ribokinase</fullName>
        <shortName evidence="12">RK</shortName>
        <ecNumber evidence="2 12">2.7.1.15</ecNumber>
    </recommendedName>
</protein>
<organism evidence="14 15">
    <name type="scientific">Hungatella hathewayi WAL-18680</name>
    <dbReference type="NCBI Taxonomy" id="742737"/>
    <lineage>
        <taxon>Bacteria</taxon>
        <taxon>Bacillati</taxon>
        <taxon>Bacillota</taxon>
        <taxon>Clostridia</taxon>
        <taxon>Lachnospirales</taxon>
        <taxon>Lachnospiraceae</taxon>
        <taxon>Hungatella</taxon>
    </lineage>
</organism>
<evidence type="ECO:0000256" key="7">
    <source>
        <dbReference type="ARBA" id="ARBA00022777"/>
    </source>
</evidence>
<comment type="catalytic activity">
    <reaction evidence="12">
        <text>D-ribose + ATP = D-ribose 5-phosphate + ADP + H(+)</text>
        <dbReference type="Rhea" id="RHEA:13697"/>
        <dbReference type="ChEBI" id="CHEBI:15378"/>
        <dbReference type="ChEBI" id="CHEBI:30616"/>
        <dbReference type="ChEBI" id="CHEBI:47013"/>
        <dbReference type="ChEBI" id="CHEBI:78346"/>
        <dbReference type="ChEBI" id="CHEBI:456216"/>
        <dbReference type="EC" id="2.7.1.15"/>
    </reaction>
</comment>
<dbReference type="UniPathway" id="UPA00916">
    <property type="reaction ID" value="UER00889"/>
</dbReference>
<keyword evidence="6 12" id="KW-0547">Nucleotide-binding</keyword>
<dbReference type="GO" id="GO:0019303">
    <property type="term" value="P:D-ribose catabolic process"/>
    <property type="evidence" value="ECO:0007669"/>
    <property type="project" value="UniProtKB-UniRule"/>
</dbReference>
<keyword evidence="15" id="KW-1185">Reference proteome</keyword>
<evidence type="ECO:0000256" key="1">
    <source>
        <dbReference type="ARBA" id="ARBA00005380"/>
    </source>
</evidence>
<comment type="subcellular location">
    <subcellularLocation>
        <location evidence="12">Cytoplasm</location>
    </subcellularLocation>
</comment>
<comment type="subunit">
    <text evidence="12">Homodimer.</text>
</comment>
<name>G5III3_9FIRM</name>
<dbReference type="PANTHER" id="PTHR10584">
    <property type="entry name" value="SUGAR KINASE"/>
    <property type="match status" value="1"/>
</dbReference>
<feature type="binding site" evidence="12">
    <location>
        <position position="286"/>
    </location>
    <ligand>
        <name>K(+)</name>
        <dbReference type="ChEBI" id="CHEBI:29103"/>
    </ligand>
</feature>
<dbReference type="SUPFAM" id="SSF53613">
    <property type="entry name" value="Ribokinase-like"/>
    <property type="match status" value="1"/>
</dbReference>
<dbReference type="NCBIfam" id="TIGR02152">
    <property type="entry name" value="D_ribokin_bact"/>
    <property type="match status" value="1"/>
</dbReference>
<feature type="domain" description="Carbohydrate kinase PfkB" evidence="13">
    <location>
        <begin position="4"/>
        <end position="296"/>
    </location>
</feature>
<dbReference type="PANTHER" id="PTHR10584:SF166">
    <property type="entry name" value="RIBOKINASE"/>
    <property type="match status" value="1"/>
</dbReference>
<keyword evidence="4 12" id="KW-0808">Transferase</keyword>
<feature type="binding site" evidence="12">
    <location>
        <position position="253"/>
    </location>
    <ligand>
        <name>substrate</name>
    </ligand>
</feature>
<accession>G5III3</accession>
<dbReference type="InterPro" id="IPR011611">
    <property type="entry name" value="PfkB_dom"/>
</dbReference>
<dbReference type="GO" id="GO:0004747">
    <property type="term" value="F:ribokinase activity"/>
    <property type="evidence" value="ECO:0007669"/>
    <property type="project" value="UniProtKB-UniRule"/>
</dbReference>
<dbReference type="GO" id="GO:0046872">
    <property type="term" value="F:metal ion binding"/>
    <property type="evidence" value="ECO:0007669"/>
    <property type="project" value="UniProtKB-KW"/>
</dbReference>
<keyword evidence="5 12" id="KW-0479">Metal-binding</keyword>
<comment type="activity regulation">
    <text evidence="12">Activated by a monovalent cation that binds near, but not in, the active site. The most likely occupant of the site in vivo is potassium. Ion binding induces a conformational change that may alter substrate affinity.</text>
</comment>
<evidence type="ECO:0000313" key="14">
    <source>
        <dbReference type="EMBL" id="EHI58618.1"/>
    </source>
</evidence>
<evidence type="ECO:0000256" key="9">
    <source>
        <dbReference type="ARBA" id="ARBA00022842"/>
    </source>
</evidence>
<evidence type="ECO:0000256" key="12">
    <source>
        <dbReference type="HAMAP-Rule" id="MF_01987"/>
    </source>
</evidence>
<feature type="binding site" evidence="12">
    <location>
        <position position="283"/>
    </location>
    <ligand>
        <name>K(+)</name>
        <dbReference type="ChEBI" id="CHEBI:29103"/>
    </ligand>
</feature>
<dbReference type="GO" id="GO:0005524">
    <property type="term" value="F:ATP binding"/>
    <property type="evidence" value="ECO:0007669"/>
    <property type="project" value="UniProtKB-UniRule"/>
</dbReference>
<feature type="binding site" evidence="12">
    <location>
        <position position="249"/>
    </location>
    <ligand>
        <name>K(+)</name>
        <dbReference type="ChEBI" id="CHEBI:29103"/>
    </ligand>
</feature>
<dbReference type="Pfam" id="PF00294">
    <property type="entry name" value="PfkB"/>
    <property type="match status" value="1"/>
</dbReference>
<comment type="similarity">
    <text evidence="1">Belongs to the carbohydrate kinase pfkB family.</text>
</comment>
<comment type="function">
    <text evidence="12">Catalyzes the phosphorylation of ribose at O-5 in a reaction requiring ATP and magnesium. The resulting D-ribose-5-phosphate can then be used either for sythesis of nucleotides, histidine, and tryptophan, or as a component of the pentose phosphate pathway.</text>
</comment>
<evidence type="ECO:0000256" key="11">
    <source>
        <dbReference type="ARBA" id="ARBA00023277"/>
    </source>
</evidence>
<feature type="binding site" evidence="12">
    <location>
        <position position="288"/>
    </location>
    <ligand>
        <name>K(+)</name>
        <dbReference type="ChEBI" id="CHEBI:29103"/>
    </ligand>
</feature>
<keyword evidence="8 12" id="KW-0067">ATP-binding</keyword>
<feature type="binding site" evidence="12">
    <location>
        <position position="292"/>
    </location>
    <ligand>
        <name>K(+)</name>
        <dbReference type="ChEBI" id="CHEBI:29103"/>
    </ligand>
</feature>
<comment type="caution">
    <text evidence="12">Lacks conserved residue(s) required for the propagation of feature annotation.</text>
</comment>
<feature type="active site" description="Proton acceptor" evidence="12">
    <location>
        <position position="253"/>
    </location>
</feature>
<feature type="binding site" evidence="12">
    <location>
        <position position="185"/>
    </location>
    <ligand>
        <name>ATP</name>
        <dbReference type="ChEBI" id="CHEBI:30616"/>
    </ligand>
</feature>
<keyword evidence="9 12" id="KW-0460">Magnesium</keyword>
<dbReference type="Gene3D" id="3.40.1190.20">
    <property type="match status" value="1"/>
</dbReference>
<dbReference type="HAMAP" id="MF_01987">
    <property type="entry name" value="Ribokinase"/>
    <property type="match status" value="1"/>
</dbReference>
<keyword evidence="11 12" id="KW-0119">Carbohydrate metabolism</keyword>
<feature type="binding site" evidence="12">
    <location>
        <begin position="12"/>
        <end position="14"/>
    </location>
    <ligand>
        <name>substrate</name>
    </ligand>
</feature>
<proteinExistence type="inferred from homology"/>
<dbReference type="InterPro" id="IPR011877">
    <property type="entry name" value="Ribokinase"/>
</dbReference>
<evidence type="ECO:0000256" key="4">
    <source>
        <dbReference type="ARBA" id="ARBA00022679"/>
    </source>
</evidence>
<dbReference type="InterPro" id="IPR029056">
    <property type="entry name" value="Ribokinase-like"/>
</dbReference>
<feature type="binding site" evidence="12">
    <location>
        <begin position="221"/>
        <end position="226"/>
    </location>
    <ligand>
        <name>ATP</name>
        <dbReference type="ChEBI" id="CHEBI:30616"/>
    </ligand>
</feature>
<evidence type="ECO:0000256" key="5">
    <source>
        <dbReference type="ARBA" id="ARBA00022723"/>
    </source>
</evidence>